<organism evidence="7 8">
    <name type="scientific">Thalassospira lucentensis</name>
    <dbReference type="NCBI Taxonomy" id="168935"/>
    <lineage>
        <taxon>Bacteria</taxon>
        <taxon>Pseudomonadati</taxon>
        <taxon>Pseudomonadota</taxon>
        <taxon>Alphaproteobacteria</taxon>
        <taxon>Rhodospirillales</taxon>
        <taxon>Thalassospiraceae</taxon>
        <taxon>Thalassospira</taxon>
    </lineage>
</organism>
<comment type="caution">
    <text evidence="7">The sequence shown here is derived from an EMBL/GenBank/DDBJ whole genome shotgun (WGS) entry which is preliminary data.</text>
</comment>
<evidence type="ECO:0000256" key="3">
    <source>
        <dbReference type="ARBA" id="ARBA00023315"/>
    </source>
</evidence>
<dbReference type="EMBL" id="LPVY01000002">
    <property type="protein sequence ID" value="KZB69261.1"/>
    <property type="molecule type" value="Genomic_DNA"/>
</dbReference>
<comment type="pathway">
    <text evidence="1">Lipid metabolism.</text>
</comment>
<name>A0A154LBU4_9PROT</name>
<evidence type="ECO:0000256" key="4">
    <source>
        <dbReference type="SAM" id="MobiDB-lite"/>
    </source>
</evidence>
<gene>
    <name evidence="7" type="ORF">AUP42_10330</name>
</gene>
<feature type="compositionally biased region" description="Basic and acidic residues" evidence="4">
    <location>
        <begin position="249"/>
        <end position="266"/>
    </location>
</feature>
<dbReference type="GO" id="GO:0006654">
    <property type="term" value="P:phosphatidic acid biosynthetic process"/>
    <property type="evidence" value="ECO:0007669"/>
    <property type="project" value="TreeGrafter"/>
</dbReference>
<dbReference type="OrthoDB" id="5290997at2"/>
<feature type="transmembrane region" description="Helical" evidence="5">
    <location>
        <begin position="7"/>
        <end position="27"/>
    </location>
</feature>
<reference evidence="7 8" key="1">
    <citation type="submission" date="2015-12" db="EMBL/GenBank/DDBJ databases">
        <title>Genome sequence of Thalassospira lucentensis MCCC 1A02072.</title>
        <authorList>
            <person name="Lu L."/>
            <person name="Lai Q."/>
            <person name="Shao Z."/>
            <person name="Qian P."/>
        </authorList>
    </citation>
    <scope>NUCLEOTIDE SEQUENCE [LARGE SCALE GENOMIC DNA]</scope>
    <source>
        <strain evidence="7 8">MCCC 1A02072</strain>
    </source>
</reference>
<dbReference type="InterPro" id="IPR002123">
    <property type="entry name" value="Plipid/glycerol_acylTrfase"/>
</dbReference>
<evidence type="ECO:0000256" key="5">
    <source>
        <dbReference type="SAM" id="Phobius"/>
    </source>
</evidence>
<keyword evidence="2 7" id="KW-0808">Transferase</keyword>
<dbReference type="PANTHER" id="PTHR10434">
    <property type="entry name" value="1-ACYL-SN-GLYCEROL-3-PHOSPHATE ACYLTRANSFERASE"/>
    <property type="match status" value="1"/>
</dbReference>
<dbReference type="SUPFAM" id="SSF69593">
    <property type="entry name" value="Glycerol-3-phosphate (1)-acyltransferase"/>
    <property type="match status" value="1"/>
</dbReference>
<dbReference type="Pfam" id="PF01553">
    <property type="entry name" value="Acyltransferase"/>
    <property type="match status" value="1"/>
</dbReference>
<evidence type="ECO:0000313" key="8">
    <source>
        <dbReference type="Proteomes" id="UP000076335"/>
    </source>
</evidence>
<accession>A0A154LBU4</accession>
<evidence type="ECO:0000313" key="7">
    <source>
        <dbReference type="EMBL" id="KZB69261.1"/>
    </source>
</evidence>
<dbReference type="SMART" id="SM00563">
    <property type="entry name" value="PlsC"/>
    <property type="match status" value="1"/>
</dbReference>
<feature type="domain" description="Phospholipid/glycerol acyltransferase" evidence="6">
    <location>
        <begin position="71"/>
        <end position="186"/>
    </location>
</feature>
<evidence type="ECO:0000256" key="1">
    <source>
        <dbReference type="ARBA" id="ARBA00005189"/>
    </source>
</evidence>
<feature type="region of interest" description="Disordered" evidence="4">
    <location>
        <begin position="240"/>
        <end position="283"/>
    </location>
</feature>
<dbReference type="AlphaFoldDB" id="A0A154LBU4"/>
<evidence type="ECO:0000256" key="2">
    <source>
        <dbReference type="ARBA" id="ARBA00022679"/>
    </source>
</evidence>
<evidence type="ECO:0000259" key="6">
    <source>
        <dbReference type="SMART" id="SM00563"/>
    </source>
</evidence>
<dbReference type="CDD" id="cd07989">
    <property type="entry name" value="LPLAT_AGPAT-like"/>
    <property type="match status" value="1"/>
</dbReference>
<dbReference type="GO" id="GO:0003841">
    <property type="term" value="F:1-acylglycerol-3-phosphate O-acyltransferase activity"/>
    <property type="evidence" value="ECO:0007669"/>
    <property type="project" value="TreeGrafter"/>
</dbReference>
<dbReference type="RefSeq" id="WP_037987098.1">
    <property type="nucleotide sequence ID" value="NZ_LPVY01000002.1"/>
</dbReference>
<proteinExistence type="predicted"/>
<keyword evidence="5" id="KW-0472">Membrane</keyword>
<keyword evidence="3 7" id="KW-0012">Acyltransferase</keyword>
<keyword evidence="5" id="KW-0812">Transmembrane</keyword>
<keyword evidence="5" id="KW-1133">Transmembrane helix</keyword>
<sequence length="283" mass="31743">MRALRAFLFNVLFFAGTTALCICMVPLMPFGRKANQLVGHMWCHLTQGALAISVGMYKRIRGLENLPKGPCILVAKHQSAWETLTFHTVVPDPAYILKKELTRIPLMGQFLLFSGQIAVDRSAGSSALKDMIKGAERALEDGRQIVIFPEGTRTPPGSDRPYHPGIYALYKAFPNTPVIPVAINSGMFWGRHSFMKYGGEVTMEFLPAIEPDLDRKTFMKTIKSRIDDRTRELEREAQAEFNLPTLTSRDVEIEEAREKAEAEQQEAKTAIPMKSVDQEKTPS</sequence>
<protein>
    <submittedName>
        <fullName evidence="7">Acyl-phosphate glycerol 3-phosphate acyltransferase</fullName>
    </submittedName>
</protein>
<dbReference type="Proteomes" id="UP000076335">
    <property type="component" value="Unassembled WGS sequence"/>
</dbReference>
<dbReference type="PANTHER" id="PTHR10434:SF40">
    <property type="entry name" value="1-ACYL-SN-GLYCEROL-3-PHOSPHATE ACYLTRANSFERASE"/>
    <property type="match status" value="1"/>
</dbReference>